<proteinExistence type="predicted"/>
<dbReference type="EMBL" id="PPWZ01000090">
    <property type="protein sequence ID" value="POH36036.1"/>
    <property type="molecule type" value="Genomic_DNA"/>
</dbReference>
<name>A0A2P4R4C1_9LACO</name>
<dbReference type="AlphaFoldDB" id="A0A2P4R4C1"/>
<evidence type="ECO:0000313" key="1">
    <source>
        <dbReference type="EMBL" id="POH36036.1"/>
    </source>
</evidence>
<accession>A0A2P4R4C1</accession>
<reference evidence="1" key="1">
    <citation type="submission" date="2018-01" db="EMBL/GenBank/DDBJ databases">
        <title>Genome sequnecing of Lactobacillus formosensis KACC 18721.</title>
        <authorList>
            <person name="Kim S.-J."/>
            <person name="Heo J."/>
        </authorList>
    </citation>
    <scope>NUCLEOTIDE SEQUENCE</scope>
    <source>
        <strain evidence="1">KACC 18721</strain>
    </source>
</reference>
<gene>
    <name evidence="1" type="ORF">C2R26_10600</name>
</gene>
<comment type="caution">
    <text evidence="1">The sequence shown here is derived from an EMBL/GenBank/DDBJ whole genome shotgun (WGS) entry which is preliminary data.</text>
</comment>
<sequence length="69" mass="8503">MAFLNILGDDGWYPLSYTHASHVFEKSKREFTFEIEWYRAKALLFWTIFCLNRSTFLVEEENNYEKEYY</sequence>
<protein>
    <submittedName>
        <fullName evidence="1">Uncharacterized protein</fullName>
    </submittedName>
</protein>
<organism evidence="1">
    <name type="scientific">Companilactobacillus formosensis</name>
    <dbReference type="NCBI Taxonomy" id="1617889"/>
    <lineage>
        <taxon>Bacteria</taxon>
        <taxon>Bacillati</taxon>
        <taxon>Bacillota</taxon>
        <taxon>Bacilli</taxon>
        <taxon>Lactobacillales</taxon>
        <taxon>Lactobacillaceae</taxon>
        <taxon>Companilactobacillus</taxon>
    </lineage>
</organism>